<proteinExistence type="predicted"/>
<evidence type="ECO:0000313" key="2">
    <source>
        <dbReference type="EMBL" id="QNG54739.1"/>
    </source>
</evidence>
<keyword evidence="1" id="KW-0732">Signal</keyword>
<feature type="chain" id="PRO_5038644694" description="Lipoprotein" evidence="1">
    <location>
        <begin position="21"/>
        <end position="112"/>
    </location>
</feature>
<name>A0A7G7MPM8_9PSEU</name>
<dbReference type="EMBL" id="CP060131">
    <property type="protein sequence ID" value="QNG54739.1"/>
    <property type="molecule type" value="Genomic_DNA"/>
</dbReference>
<dbReference type="PROSITE" id="PS51257">
    <property type="entry name" value="PROKAR_LIPOPROTEIN"/>
    <property type="match status" value="1"/>
</dbReference>
<evidence type="ECO:0000256" key="1">
    <source>
        <dbReference type="SAM" id="SignalP"/>
    </source>
</evidence>
<evidence type="ECO:0008006" key="4">
    <source>
        <dbReference type="Google" id="ProtNLM"/>
    </source>
</evidence>
<keyword evidence="3" id="KW-1185">Reference proteome</keyword>
<reference evidence="2 3" key="1">
    <citation type="submission" date="2020-08" db="EMBL/GenBank/DDBJ databases">
        <authorList>
            <person name="Mo P."/>
        </authorList>
    </citation>
    <scope>NUCLEOTIDE SEQUENCE [LARGE SCALE GENOMIC DNA]</scope>
    <source>
        <strain evidence="2 3">CGMCC 4.1532</strain>
    </source>
</reference>
<evidence type="ECO:0000313" key="3">
    <source>
        <dbReference type="Proteomes" id="UP000515728"/>
    </source>
</evidence>
<protein>
    <recommendedName>
        <fullName evidence="4">Lipoprotein</fullName>
    </recommendedName>
</protein>
<dbReference type="RefSeq" id="WP_185721540.1">
    <property type="nucleotide sequence ID" value="NZ_BAAAWI010000001.1"/>
</dbReference>
<accession>A0A7G7MPM8</accession>
<dbReference type="Proteomes" id="UP000515728">
    <property type="component" value="Chromosome"/>
</dbReference>
<dbReference type="KEGG" id="ppel:H6H00_13150"/>
<sequence>MRRFAPLGLAPAVLVAAVLAGCSSGPDLGPLFDDEGGATVSCLVHQTGAPGPRYTEVETRDTARVLAMMKYYTQFGALPFCDGDRAGDADRAWGQAYVDLGGAAGKVPTVLG</sequence>
<gene>
    <name evidence="2" type="ORF">H6H00_13150</name>
</gene>
<organism evidence="2 3">
    <name type="scientific">Pseudonocardia petroleophila</name>
    <dbReference type="NCBI Taxonomy" id="37331"/>
    <lineage>
        <taxon>Bacteria</taxon>
        <taxon>Bacillati</taxon>
        <taxon>Actinomycetota</taxon>
        <taxon>Actinomycetes</taxon>
        <taxon>Pseudonocardiales</taxon>
        <taxon>Pseudonocardiaceae</taxon>
        <taxon>Pseudonocardia</taxon>
    </lineage>
</organism>
<dbReference type="AlphaFoldDB" id="A0A7G7MPM8"/>
<feature type="signal peptide" evidence="1">
    <location>
        <begin position="1"/>
        <end position="20"/>
    </location>
</feature>